<evidence type="ECO:0000256" key="11">
    <source>
        <dbReference type="ARBA" id="ARBA00049191"/>
    </source>
</evidence>
<evidence type="ECO:0000313" key="14">
    <source>
        <dbReference type="EMBL" id="GHC16609.1"/>
    </source>
</evidence>
<comment type="similarity">
    <text evidence="3">Belongs to the P-Pant transferase superfamily. EntD family.</text>
</comment>
<evidence type="ECO:0000259" key="12">
    <source>
        <dbReference type="Pfam" id="PF01648"/>
    </source>
</evidence>
<organism evidence="14 15">
    <name type="scientific">Kushneria pakistanensis</name>
    <dbReference type="NCBI Taxonomy" id="1508770"/>
    <lineage>
        <taxon>Bacteria</taxon>
        <taxon>Pseudomonadati</taxon>
        <taxon>Pseudomonadota</taxon>
        <taxon>Gammaproteobacteria</taxon>
        <taxon>Oceanospirillales</taxon>
        <taxon>Halomonadaceae</taxon>
        <taxon>Kushneria</taxon>
    </lineage>
</organism>
<comment type="caution">
    <text evidence="14">The sequence shown here is derived from an EMBL/GenBank/DDBJ whole genome shotgun (WGS) entry which is preliminary data.</text>
</comment>
<dbReference type="InterPro" id="IPR041354">
    <property type="entry name" value="4PPT_N"/>
</dbReference>
<comment type="function">
    <text evidence="1">Involved in the biosynthesis of the siderophore enterobactin (enterochelin), which is a macrocyclic trimeric lactone of N-(2,3-dihydroxybenzoyl)-serine. The serine trilactone serves as a scaffolding for the three catechol functionalities that provide hexadentate coordination for the tightly ligated iron(2+) atoms. Plays an essential role in the assembly of the enterobactin by catalyzing the transfer of the 4'-phosphopantetheine (Ppant) moiety from coenzyme A to the apo-domains of both EntB (ArCP domain) and EntF (PCP domain) to yield their holo-forms which make them competent for the activation of 2,3-dihydroxybenzoate (DHB) and L-serine, respectively.</text>
</comment>
<keyword evidence="7" id="KW-0259">Enterobactin biosynthesis</keyword>
<evidence type="ECO:0000256" key="9">
    <source>
        <dbReference type="ARBA" id="ARBA00031996"/>
    </source>
</evidence>
<keyword evidence="6 14" id="KW-0808">Transferase</keyword>
<comment type="subunit">
    <text evidence="4">EntB, EntD, EntE, and EntF form a multienzyme complex called enterobactin synthase.</text>
</comment>
<dbReference type="InterPro" id="IPR037143">
    <property type="entry name" value="4-PPantetheinyl_Trfase_dom_sf"/>
</dbReference>
<dbReference type="EMBL" id="BMZM01000001">
    <property type="protein sequence ID" value="GHC16609.1"/>
    <property type="molecule type" value="Genomic_DNA"/>
</dbReference>
<comment type="pathway">
    <text evidence="2">Siderophore biosynthesis; enterobactin biosynthesis.</text>
</comment>
<evidence type="ECO:0000313" key="15">
    <source>
        <dbReference type="Proteomes" id="UP000604243"/>
    </source>
</evidence>
<dbReference type="InterPro" id="IPR008278">
    <property type="entry name" value="4-PPantetheinyl_Trfase_dom"/>
</dbReference>
<comment type="catalytic activity">
    <reaction evidence="10">
        <text>apo-[aryl-carrier protein] + CoA = holo-[aryl-carrier protein] + adenosine 3',5'-bisphosphate + H(+)</text>
        <dbReference type="Rhea" id="RHEA:48404"/>
        <dbReference type="Rhea" id="RHEA-COMP:15903"/>
        <dbReference type="Rhea" id="RHEA-COMP:17557"/>
        <dbReference type="ChEBI" id="CHEBI:15378"/>
        <dbReference type="ChEBI" id="CHEBI:29999"/>
        <dbReference type="ChEBI" id="CHEBI:57287"/>
        <dbReference type="ChEBI" id="CHEBI:58343"/>
        <dbReference type="ChEBI" id="CHEBI:64479"/>
    </reaction>
</comment>
<feature type="domain" description="4'-phosphopantetheinyl transferase" evidence="12">
    <location>
        <begin position="118"/>
        <end position="191"/>
    </location>
</feature>
<dbReference type="PANTHER" id="PTHR38096">
    <property type="entry name" value="ENTEROBACTIN SYNTHASE COMPONENT D"/>
    <property type="match status" value="1"/>
</dbReference>
<evidence type="ECO:0000256" key="6">
    <source>
        <dbReference type="ARBA" id="ARBA00022679"/>
    </source>
</evidence>
<gene>
    <name evidence="14" type="primary">pcpS</name>
    <name evidence="14" type="ORF">GCM10010082_04420</name>
</gene>
<dbReference type="InterPro" id="IPR003542">
    <property type="entry name" value="Enbac_synth_compD-like"/>
</dbReference>
<evidence type="ECO:0000256" key="5">
    <source>
        <dbReference type="ARBA" id="ARBA00019087"/>
    </source>
</evidence>
<evidence type="ECO:0000256" key="1">
    <source>
        <dbReference type="ARBA" id="ARBA00003937"/>
    </source>
</evidence>
<evidence type="ECO:0000259" key="13">
    <source>
        <dbReference type="Pfam" id="PF17837"/>
    </source>
</evidence>
<dbReference type="GO" id="GO:0016740">
    <property type="term" value="F:transferase activity"/>
    <property type="evidence" value="ECO:0007669"/>
    <property type="project" value="UniProtKB-KW"/>
</dbReference>
<dbReference type="Proteomes" id="UP000604243">
    <property type="component" value="Unassembled WGS sequence"/>
</dbReference>
<dbReference type="RefSeq" id="WP_189514670.1">
    <property type="nucleotide sequence ID" value="NZ_BMZM01000001.1"/>
</dbReference>
<dbReference type="Pfam" id="PF01648">
    <property type="entry name" value="ACPS"/>
    <property type="match status" value="1"/>
</dbReference>
<evidence type="ECO:0000256" key="4">
    <source>
        <dbReference type="ARBA" id="ARBA00011503"/>
    </source>
</evidence>
<comment type="catalytic activity">
    <reaction evidence="11">
        <text>apo-[peptidyl-carrier protein] + CoA = holo-[peptidyl-carrier protein] + adenosine 3',5'-bisphosphate + H(+)</text>
        <dbReference type="Rhea" id="RHEA:46228"/>
        <dbReference type="Rhea" id="RHEA-COMP:11479"/>
        <dbReference type="Rhea" id="RHEA-COMP:11480"/>
        <dbReference type="ChEBI" id="CHEBI:15378"/>
        <dbReference type="ChEBI" id="CHEBI:29999"/>
        <dbReference type="ChEBI" id="CHEBI:57287"/>
        <dbReference type="ChEBI" id="CHEBI:58343"/>
        <dbReference type="ChEBI" id="CHEBI:64479"/>
    </reaction>
</comment>
<reference evidence="15" key="1">
    <citation type="journal article" date="2019" name="Int. J. Syst. Evol. Microbiol.">
        <title>The Global Catalogue of Microorganisms (GCM) 10K type strain sequencing project: providing services to taxonomists for standard genome sequencing and annotation.</title>
        <authorList>
            <consortium name="The Broad Institute Genomics Platform"/>
            <consortium name="The Broad Institute Genome Sequencing Center for Infectious Disease"/>
            <person name="Wu L."/>
            <person name="Ma J."/>
        </authorList>
    </citation>
    <scope>NUCLEOTIDE SEQUENCE [LARGE SCALE GENOMIC DNA]</scope>
    <source>
        <strain evidence="15">KCTC 42082</strain>
    </source>
</reference>
<evidence type="ECO:0000256" key="2">
    <source>
        <dbReference type="ARBA" id="ARBA00004993"/>
    </source>
</evidence>
<protein>
    <recommendedName>
        <fullName evidence="5">Enterobactin synthase component D</fullName>
    </recommendedName>
    <alternativeName>
        <fullName evidence="8">4'-phosphopantetheinyl transferase EntD</fullName>
    </alternativeName>
    <alternativeName>
        <fullName evidence="9">Enterochelin synthase D</fullName>
    </alternativeName>
</protein>
<evidence type="ECO:0000256" key="10">
    <source>
        <dbReference type="ARBA" id="ARBA00049176"/>
    </source>
</evidence>
<dbReference type="PRINTS" id="PR01399">
    <property type="entry name" value="ENTSNTHTASED"/>
</dbReference>
<name>A0ABQ3FB03_9GAMM</name>
<dbReference type="Pfam" id="PF17837">
    <property type="entry name" value="4PPT_N"/>
    <property type="match status" value="1"/>
</dbReference>
<evidence type="ECO:0000256" key="7">
    <source>
        <dbReference type="ARBA" id="ARBA00023191"/>
    </source>
</evidence>
<proteinExistence type="inferred from homology"/>
<dbReference type="SUPFAM" id="SSF56214">
    <property type="entry name" value="4'-phosphopantetheinyl transferase"/>
    <property type="match status" value="1"/>
</dbReference>
<evidence type="ECO:0000256" key="8">
    <source>
        <dbReference type="ARBA" id="ARBA00029894"/>
    </source>
</evidence>
<dbReference type="PANTHER" id="PTHR38096:SF1">
    <property type="entry name" value="ENTEROBACTIN SYNTHASE COMPONENT D"/>
    <property type="match status" value="1"/>
</dbReference>
<sequence length="247" mass="26979">MSDAIAPPHFCWPFVSPAGGARLSMTSFDVHRFEDSAFAAHGMALPESLSRAVTKRRAEYLAGRICARHALAALDIHVDALPSLADRQVDWPTSARGSITHARDLAAALVSTTPIHQGLGVDAERWLTPERADYLATSILTPYEQKAVKDFTFEQRARAITLTFSLKESLFKALYPLTGTRFYFHDAYLEGIDPTVSSGQCTLILNCVLSEAWQPGMRLTGDFADMNDHALTAVLTDATPNTGVIRG</sequence>
<feature type="domain" description="4'-phosphopantetheinyl transferase N-terminal" evidence="13">
    <location>
        <begin position="47"/>
        <end position="111"/>
    </location>
</feature>
<accession>A0ABQ3FB03</accession>
<evidence type="ECO:0000256" key="3">
    <source>
        <dbReference type="ARBA" id="ARBA00008342"/>
    </source>
</evidence>
<keyword evidence="15" id="KW-1185">Reference proteome</keyword>
<dbReference type="Gene3D" id="3.90.470.20">
    <property type="entry name" value="4'-phosphopantetheinyl transferase domain"/>
    <property type="match status" value="1"/>
</dbReference>